<dbReference type="AlphaFoldDB" id="A0A3P7K498"/>
<evidence type="ECO:0000313" key="3">
    <source>
        <dbReference type="Proteomes" id="UP000270094"/>
    </source>
</evidence>
<evidence type="ECO:0000256" key="1">
    <source>
        <dbReference type="SAM" id="MobiDB-lite"/>
    </source>
</evidence>
<evidence type="ECO:0000313" key="2">
    <source>
        <dbReference type="EMBL" id="VDM66045.1"/>
    </source>
</evidence>
<feature type="region of interest" description="Disordered" evidence="1">
    <location>
        <begin position="1"/>
        <end position="25"/>
    </location>
</feature>
<sequence length="102" mass="11660">MSKEVPQGPSRLPCSADSITKRKRDSKILPTEDEIDHEAILHRSLPIINTLVRLRYLHWGNINRLLFAKAIGRMFGTTVTHGERALQALHEDYAHSYIKDAE</sequence>
<keyword evidence="3" id="KW-1185">Reference proteome</keyword>
<protein>
    <submittedName>
        <fullName evidence="2">Uncharacterized protein</fullName>
    </submittedName>
</protein>
<gene>
    <name evidence="2" type="ORF">SVUK_LOCUS1043</name>
</gene>
<reference evidence="2 3" key="1">
    <citation type="submission" date="2018-11" db="EMBL/GenBank/DDBJ databases">
        <authorList>
            <consortium name="Pathogen Informatics"/>
        </authorList>
    </citation>
    <scope>NUCLEOTIDE SEQUENCE [LARGE SCALE GENOMIC DNA]</scope>
</reference>
<dbReference type="Proteomes" id="UP000270094">
    <property type="component" value="Unassembled WGS sequence"/>
</dbReference>
<proteinExistence type="predicted"/>
<name>A0A3P7K498_STRVU</name>
<organism evidence="2 3">
    <name type="scientific">Strongylus vulgaris</name>
    <name type="common">Blood worm</name>
    <dbReference type="NCBI Taxonomy" id="40348"/>
    <lineage>
        <taxon>Eukaryota</taxon>
        <taxon>Metazoa</taxon>
        <taxon>Ecdysozoa</taxon>
        <taxon>Nematoda</taxon>
        <taxon>Chromadorea</taxon>
        <taxon>Rhabditida</taxon>
        <taxon>Rhabditina</taxon>
        <taxon>Rhabditomorpha</taxon>
        <taxon>Strongyloidea</taxon>
        <taxon>Strongylidae</taxon>
        <taxon>Strongylus</taxon>
    </lineage>
</organism>
<dbReference type="EMBL" id="UYYB01001947">
    <property type="protein sequence ID" value="VDM66045.1"/>
    <property type="molecule type" value="Genomic_DNA"/>
</dbReference>
<accession>A0A3P7K498</accession>